<keyword evidence="1" id="KW-0812">Transmembrane</keyword>
<protein>
    <submittedName>
        <fullName evidence="3">Putative membrane protein (TIGR02226 family)</fullName>
    </submittedName>
</protein>
<organism evidence="3 4">
    <name type="scientific">Nonlabens xylanidelens</name>
    <dbReference type="NCBI Taxonomy" id="191564"/>
    <lineage>
        <taxon>Bacteria</taxon>
        <taxon>Pseudomonadati</taxon>
        <taxon>Bacteroidota</taxon>
        <taxon>Flavobacteriia</taxon>
        <taxon>Flavobacteriales</taxon>
        <taxon>Flavobacteriaceae</taxon>
        <taxon>Nonlabens</taxon>
    </lineage>
</organism>
<dbReference type="InterPro" id="IPR011933">
    <property type="entry name" value="Double_TM_dom"/>
</dbReference>
<dbReference type="AlphaFoldDB" id="A0A2S6INC8"/>
<reference evidence="3 4" key="1">
    <citation type="submission" date="2018-02" db="EMBL/GenBank/DDBJ databases">
        <title>Genomic Encyclopedia of Archaeal and Bacterial Type Strains, Phase II (KMG-II): from individual species to whole genera.</title>
        <authorList>
            <person name="Goeker M."/>
        </authorList>
    </citation>
    <scope>NUCLEOTIDE SEQUENCE [LARGE SCALE GENOMIC DNA]</scope>
    <source>
        <strain evidence="3 4">DSM 16809</strain>
    </source>
</reference>
<name>A0A2S6INC8_9FLAO</name>
<dbReference type="OrthoDB" id="9810200at2"/>
<feature type="transmembrane region" description="Helical" evidence="1">
    <location>
        <begin position="6"/>
        <end position="24"/>
    </location>
</feature>
<dbReference type="EMBL" id="PTJE01000002">
    <property type="protein sequence ID" value="PPK95681.1"/>
    <property type="molecule type" value="Genomic_DNA"/>
</dbReference>
<evidence type="ECO:0000256" key="1">
    <source>
        <dbReference type="SAM" id="Phobius"/>
    </source>
</evidence>
<keyword evidence="1" id="KW-0472">Membrane</keyword>
<accession>A0A2S6INC8</accession>
<feature type="transmembrane region" description="Helical" evidence="1">
    <location>
        <begin position="610"/>
        <end position="632"/>
    </location>
</feature>
<keyword evidence="4" id="KW-1185">Reference proteome</keyword>
<dbReference type="RefSeq" id="WP_104514981.1">
    <property type="nucleotide sequence ID" value="NZ_MQVW01000002.1"/>
</dbReference>
<comment type="caution">
    <text evidence="3">The sequence shown here is derived from an EMBL/GenBank/DDBJ whole genome shotgun (WGS) entry which is preliminary data.</text>
</comment>
<dbReference type="NCBIfam" id="TIGR02226">
    <property type="entry name" value="two_anch"/>
    <property type="match status" value="1"/>
</dbReference>
<evidence type="ECO:0000313" key="4">
    <source>
        <dbReference type="Proteomes" id="UP000239002"/>
    </source>
</evidence>
<dbReference type="PANTHER" id="PTHR37464:SF1">
    <property type="entry name" value="BLL2463 PROTEIN"/>
    <property type="match status" value="1"/>
</dbReference>
<sequence>MLFKNPIILYGLFFLIVPIIVHLFQLRKFSKVSFTNVAFLKPLISQTRKSRQLKKWLTLLARCAAVACIVIAFAQPFLPGSKTATQEKQTAIYLDNSYSMQLNGKNGELYKNATSQLLEKLPADKVFTLFTNDKVFAHTNRQQITNELLSNNYSSTVLSFDQIQLKAASLLDDKNAVKEIILISDFQNSTATDFPDTLKNVKRELVKLEPQEINNISIDTAFIVSQASNSIKIQVDLRSNYKIEQPVTVSLDNNNILLAKTSTVLENNKGTVIFEIEANEPITGRIYLEDQGLSYDNELFISTGSKKKIKVLSINGADSNFLDRLYSDQQFDYTSVKERDVNYNLIKEQNIVILNEVINLPASLSKEINSLTNKGGYLVLIPSDKATANYTSIGLPGIEFNEISKKITTINFNHPLFKGVFNKRISNFQYPNVNSVLKSTNALDPILKYGDGSSFLYKNQNTYVFTSSLNVENSNFQNSPLIVPVFYNMAINALPVPQLYYELDNNNEIAINTAVNQDDILNLSNESTQIIPRQQAYDNYVLLTAGKELSLSGNYNVTVKNENISTLSFNTARAENQLKYYSDADLGNNLLESIDDLLYKLNQEENILSLWKYFVMGALFFLICELLILKFVK</sequence>
<evidence type="ECO:0000259" key="2">
    <source>
        <dbReference type="Pfam" id="PF07584"/>
    </source>
</evidence>
<feature type="domain" description="Aerotolerance regulator N-terminal" evidence="2">
    <location>
        <begin position="1"/>
        <end position="76"/>
    </location>
</feature>
<dbReference type="Pfam" id="PF07584">
    <property type="entry name" value="BatA"/>
    <property type="match status" value="1"/>
</dbReference>
<keyword evidence="1" id="KW-1133">Transmembrane helix</keyword>
<proteinExistence type="predicted"/>
<evidence type="ECO:0000313" key="3">
    <source>
        <dbReference type="EMBL" id="PPK95681.1"/>
    </source>
</evidence>
<gene>
    <name evidence="3" type="ORF">LY01_01274</name>
</gene>
<dbReference type="PANTHER" id="PTHR37464">
    <property type="entry name" value="BLL2463 PROTEIN"/>
    <property type="match status" value="1"/>
</dbReference>
<feature type="transmembrane region" description="Helical" evidence="1">
    <location>
        <begin position="56"/>
        <end position="78"/>
    </location>
</feature>
<dbReference type="Proteomes" id="UP000239002">
    <property type="component" value="Unassembled WGS sequence"/>
</dbReference>
<dbReference type="InterPro" id="IPR024163">
    <property type="entry name" value="Aerotolerance_reg_N"/>
</dbReference>